<feature type="non-terminal residue" evidence="2">
    <location>
        <position position="132"/>
    </location>
</feature>
<dbReference type="AlphaFoldDB" id="A0A392QSH7"/>
<dbReference type="Proteomes" id="UP000265520">
    <property type="component" value="Unassembled WGS sequence"/>
</dbReference>
<organism evidence="2 3">
    <name type="scientific">Trifolium medium</name>
    <dbReference type="NCBI Taxonomy" id="97028"/>
    <lineage>
        <taxon>Eukaryota</taxon>
        <taxon>Viridiplantae</taxon>
        <taxon>Streptophyta</taxon>
        <taxon>Embryophyta</taxon>
        <taxon>Tracheophyta</taxon>
        <taxon>Spermatophyta</taxon>
        <taxon>Magnoliopsida</taxon>
        <taxon>eudicotyledons</taxon>
        <taxon>Gunneridae</taxon>
        <taxon>Pentapetalae</taxon>
        <taxon>rosids</taxon>
        <taxon>fabids</taxon>
        <taxon>Fabales</taxon>
        <taxon>Fabaceae</taxon>
        <taxon>Papilionoideae</taxon>
        <taxon>50 kb inversion clade</taxon>
        <taxon>NPAAA clade</taxon>
        <taxon>Hologalegina</taxon>
        <taxon>IRL clade</taxon>
        <taxon>Trifolieae</taxon>
        <taxon>Trifolium</taxon>
    </lineage>
</organism>
<sequence length="132" mass="15282">MSDTDSYDEELSYDELAASYKELCIRSEEVCRTLEKQKKIIAQLQAERYDNLSKISELNNEVTQLNSKLEHMKKQVVMMHNSTDVLDEILDKQIPGKPKGLGFNYQALNEQKQYDPELKFMPVAVIFGYQAI</sequence>
<name>A0A392QSH7_9FABA</name>
<comment type="caution">
    <text evidence="2">The sequence shown here is derived from an EMBL/GenBank/DDBJ whole genome shotgun (WGS) entry which is preliminary data.</text>
</comment>
<dbReference type="EMBL" id="LXQA010158800">
    <property type="protein sequence ID" value="MCI27351.1"/>
    <property type="molecule type" value="Genomic_DNA"/>
</dbReference>
<proteinExistence type="predicted"/>
<evidence type="ECO:0000313" key="3">
    <source>
        <dbReference type="Proteomes" id="UP000265520"/>
    </source>
</evidence>
<evidence type="ECO:0000256" key="1">
    <source>
        <dbReference type="SAM" id="Coils"/>
    </source>
</evidence>
<keyword evidence="3" id="KW-1185">Reference proteome</keyword>
<evidence type="ECO:0000313" key="2">
    <source>
        <dbReference type="EMBL" id="MCI27351.1"/>
    </source>
</evidence>
<reference evidence="2 3" key="1">
    <citation type="journal article" date="2018" name="Front. Plant Sci.">
        <title>Red Clover (Trifolium pratense) and Zigzag Clover (T. medium) - A Picture of Genomic Similarities and Differences.</title>
        <authorList>
            <person name="Dluhosova J."/>
            <person name="Istvanek J."/>
            <person name="Nedelnik J."/>
            <person name="Repkova J."/>
        </authorList>
    </citation>
    <scope>NUCLEOTIDE SEQUENCE [LARGE SCALE GENOMIC DNA]</scope>
    <source>
        <strain evidence="3">cv. 10/8</strain>
        <tissue evidence="2">Leaf</tissue>
    </source>
</reference>
<feature type="coiled-coil region" evidence="1">
    <location>
        <begin position="27"/>
        <end position="75"/>
    </location>
</feature>
<keyword evidence="1" id="KW-0175">Coiled coil</keyword>
<protein>
    <submittedName>
        <fullName evidence="2">Gag-pol polyprotein</fullName>
    </submittedName>
</protein>
<accession>A0A392QSH7</accession>